<dbReference type="InterPro" id="IPR016162">
    <property type="entry name" value="Ald_DH_N"/>
</dbReference>
<dbReference type="InterPro" id="IPR016163">
    <property type="entry name" value="Ald_DH_C"/>
</dbReference>
<dbReference type="Pfam" id="PF00171">
    <property type="entry name" value="Aldedh"/>
    <property type="match status" value="2"/>
</dbReference>
<feature type="domain" description="Aldehyde dehydrogenase" evidence="3">
    <location>
        <begin position="15"/>
        <end position="185"/>
    </location>
</feature>
<dbReference type="Gene3D" id="3.40.309.10">
    <property type="entry name" value="Aldehyde Dehydrogenase, Chain A, domain 2"/>
    <property type="match status" value="1"/>
</dbReference>
<dbReference type="InterPro" id="IPR016161">
    <property type="entry name" value="Ald_DH/histidinol_DH"/>
</dbReference>
<gene>
    <name evidence="4" type="ORF">ACHAWO_000937</name>
</gene>
<keyword evidence="5" id="KW-1185">Reference proteome</keyword>
<accession>A0ABD3N3K8</accession>
<comment type="similarity">
    <text evidence="1">Belongs to the aldehyde dehydrogenase family.</text>
</comment>
<dbReference type="Gene3D" id="3.40.605.10">
    <property type="entry name" value="Aldehyde Dehydrogenase, Chain A, domain 1"/>
    <property type="match status" value="2"/>
</dbReference>
<sequence length="381" mass="42585">MSESNQSISDTYSDLQKAVKSRKTHSLEWREAQLRAMGAMLDEHYDDFIDALNLDLGRSEFASQMSELAQLKASVKDTISMLKDYTKPSVKLSMLSMPLKVIPATGCVVPEPLGPVLIIAPWNYPILLALHPLVGVIAAGNAVLLKPSEISSASSNLMAKFIPKFLDQEAIRVIEGALKETFNELFPYSLKFDEEYSRIINDAQTKRLVLLLDETDEDEVSKRGKLRVGGDFDVEKRYVEIAGLNNTSLESKIMQDEIFGPLLPIVEVEDMDEAIAIVNDRQKPLALYLFTNNQDLVDKVTQQTSSGAISINECLMHFAVEDLPFGGVGESGIGCYHGKATFETFSHMKTVFHQSSRSVLDSSMRYPPYTDKEKYLMSKFF</sequence>
<dbReference type="Proteomes" id="UP001530400">
    <property type="component" value="Unassembled WGS sequence"/>
</dbReference>
<reference evidence="4 5" key="1">
    <citation type="submission" date="2024-10" db="EMBL/GenBank/DDBJ databases">
        <title>Updated reference genomes for cyclostephanoid diatoms.</title>
        <authorList>
            <person name="Roberts W.R."/>
            <person name="Alverson A.J."/>
        </authorList>
    </citation>
    <scope>NUCLEOTIDE SEQUENCE [LARGE SCALE GENOMIC DNA]</scope>
    <source>
        <strain evidence="4 5">AJA010-31</strain>
    </source>
</reference>
<evidence type="ECO:0000256" key="1">
    <source>
        <dbReference type="ARBA" id="ARBA00009986"/>
    </source>
</evidence>
<dbReference type="GO" id="GO:0016491">
    <property type="term" value="F:oxidoreductase activity"/>
    <property type="evidence" value="ECO:0007669"/>
    <property type="project" value="UniProtKB-KW"/>
</dbReference>
<dbReference type="InterPro" id="IPR015590">
    <property type="entry name" value="Aldehyde_DH_dom"/>
</dbReference>
<evidence type="ECO:0000313" key="5">
    <source>
        <dbReference type="Proteomes" id="UP001530400"/>
    </source>
</evidence>
<evidence type="ECO:0000313" key="4">
    <source>
        <dbReference type="EMBL" id="KAL3770577.1"/>
    </source>
</evidence>
<comment type="caution">
    <text evidence="4">The sequence shown here is derived from an EMBL/GenBank/DDBJ whole genome shotgun (WGS) entry which is preliminary data.</text>
</comment>
<dbReference type="PANTHER" id="PTHR43570">
    <property type="entry name" value="ALDEHYDE DEHYDROGENASE"/>
    <property type="match status" value="1"/>
</dbReference>
<evidence type="ECO:0000259" key="3">
    <source>
        <dbReference type="Pfam" id="PF00171"/>
    </source>
</evidence>
<protein>
    <recommendedName>
        <fullName evidence="3">Aldehyde dehydrogenase domain-containing protein</fullName>
    </recommendedName>
</protein>
<dbReference type="PANTHER" id="PTHR43570:SF16">
    <property type="entry name" value="ALDEHYDE DEHYDROGENASE TYPE III, ISOFORM Q"/>
    <property type="match status" value="1"/>
</dbReference>
<name>A0ABD3N3K8_9STRA</name>
<dbReference type="FunFam" id="3.40.309.10:FF:000034">
    <property type="entry name" value="Aldehyde dehydrogenase, dimeric NADP-preferring"/>
    <property type="match status" value="1"/>
</dbReference>
<dbReference type="AlphaFoldDB" id="A0ABD3N3K8"/>
<dbReference type="InterPro" id="IPR012394">
    <property type="entry name" value="Aldehyde_DH_NAD(P)"/>
</dbReference>
<proteinExistence type="inferred from homology"/>
<organism evidence="4 5">
    <name type="scientific">Cyclotella atomus</name>
    <dbReference type="NCBI Taxonomy" id="382360"/>
    <lineage>
        <taxon>Eukaryota</taxon>
        <taxon>Sar</taxon>
        <taxon>Stramenopiles</taxon>
        <taxon>Ochrophyta</taxon>
        <taxon>Bacillariophyta</taxon>
        <taxon>Coscinodiscophyceae</taxon>
        <taxon>Thalassiosirophycidae</taxon>
        <taxon>Stephanodiscales</taxon>
        <taxon>Stephanodiscaceae</taxon>
        <taxon>Cyclotella</taxon>
    </lineage>
</organism>
<dbReference type="EMBL" id="JALLPJ020001307">
    <property type="protein sequence ID" value="KAL3770577.1"/>
    <property type="molecule type" value="Genomic_DNA"/>
</dbReference>
<feature type="domain" description="Aldehyde dehydrogenase" evidence="3">
    <location>
        <begin position="213"/>
        <end position="351"/>
    </location>
</feature>
<dbReference type="SUPFAM" id="SSF53720">
    <property type="entry name" value="ALDH-like"/>
    <property type="match status" value="1"/>
</dbReference>
<keyword evidence="2" id="KW-0560">Oxidoreductase</keyword>
<evidence type="ECO:0000256" key="2">
    <source>
        <dbReference type="ARBA" id="ARBA00023002"/>
    </source>
</evidence>